<organism evidence="1">
    <name type="scientific">uncultured Chloroflexia bacterium</name>
    <dbReference type="NCBI Taxonomy" id="1672391"/>
    <lineage>
        <taxon>Bacteria</taxon>
        <taxon>Bacillati</taxon>
        <taxon>Chloroflexota</taxon>
        <taxon>Chloroflexia</taxon>
        <taxon>environmental samples</taxon>
    </lineage>
</organism>
<sequence>MEIFAYWPLEQYGRAGAKVPARLLDICNGGLEEARSVRFLTGATGYIGSAAAERRAR</sequence>
<dbReference type="EMBL" id="CADCTR010001408">
    <property type="protein sequence ID" value="CAA9294621.1"/>
    <property type="molecule type" value="Genomic_DNA"/>
</dbReference>
<dbReference type="AlphaFoldDB" id="A0A6J4K498"/>
<gene>
    <name evidence="1" type="ORF">AVDCRST_MAG93-4161</name>
</gene>
<accession>A0A6J4K498</accession>
<evidence type="ECO:0000313" key="1">
    <source>
        <dbReference type="EMBL" id="CAA9294621.1"/>
    </source>
</evidence>
<reference evidence="1" key="1">
    <citation type="submission" date="2020-02" db="EMBL/GenBank/DDBJ databases">
        <authorList>
            <person name="Meier V. D."/>
        </authorList>
    </citation>
    <scope>NUCLEOTIDE SEQUENCE</scope>
    <source>
        <strain evidence="1">AVDCRST_MAG93</strain>
    </source>
</reference>
<proteinExistence type="predicted"/>
<name>A0A6J4K498_9CHLR</name>
<protein>
    <submittedName>
        <fullName evidence="1">Uncharacterized protein</fullName>
    </submittedName>
</protein>